<dbReference type="GO" id="GO:0000123">
    <property type="term" value="C:histone acetyltransferase complex"/>
    <property type="evidence" value="ECO:0007669"/>
    <property type="project" value="TreeGrafter"/>
</dbReference>
<gene>
    <name evidence="9" type="ORF">CEUSTIGMA_g11370.t1</name>
</gene>
<evidence type="ECO:0000256" key="4">
    <source>
        <dbReference type="ARBA" id="ARBA00023163"/>
    </source>
</evidence>
<dbReference type="InterPro" id="IPR038217">
    <property type="entry name" value="MRG_C_sf"/>
</dbReference>
<evidence type="ECO:0000256" key="6">
    <source>
        <dbReference type="SAM" id="MobiDB-lite"/>
    </source>
</evidence>
<dbReference type="InterPro" id="IPR026541">
    <property type="entry name" value="MRG_dom"/>
</dbReference>
<name>A0A250XLN4_9CHLO</name>
<feature type="region of interest" description="Disordered" evidence="6">
    <location>
        <begin position="78"/>
        <end position="101"/>
    </location>
</feature>
<dbReference type="GO" id="GO:0006355">
    <property type="term" value="P:regulation of DNA-templated transcription"/>
    <property type="evidence" value="ECO:0007669"/>
    <property type="project" value="InterPro"/>
</dbReference>
<dbReference type="PANTHER" id="PTHR10880:SF15">
    <property type="entry name" value="MSL COMPLEX SUBUNIT 3"/>
    <property type="match status" value="1"/>
</dbReference>
<comment type="caution">
    <text evidence="9">The sequence shown here is derived from an EMBL/GenBank/DDBJ whole genome shotgun (WGS) entry which is preliminary data.</text>
</comment>
<keyword evidence="5" id="KW-0539">Nucleus</keyword>
<evidence type="ECO:0000256" key="5">
    <source>
        <dbReference type="ARBA" id="ARBA00023242"/>
    </source>
</evidence>
<accession>A0A250XLN4</accession>
<evidence type="ECO:0000256" key="3">
    <source>
        <dbReference type="ARBA" id="ARBA00023015"/>
    </source>
</evidence>
<organism evidence="9 10">
    <name type="scientific">Chlamydomonas eustigma</name>
    <dbReference type="NCBI Taxonomy" id="1157962"/>
    <lineage>
        <taxon>Eukaryota</taxon>
        <taxon>Viridiplantae</taxon>
        <taxon>Chlorophyta</taxon>
        <taxon>core chlorophytes</taxon>
        <taxon>Chlorophyceae</taxon>
        <taxon>CS clade</taxon>
        <taxon>Chlamydomonadales</taxon>
        <taxon>Chlamydomonadaceae</taxon>
        <taxon>Chlamydomonas</taxon>
    </lineage>
</organism>
<dbReference type="InterPro" id="IPR016197">
    <property type="entry name" value="Chromo-like_dom_sf"/>
</dbReference>
<keyword evidence="2" id="KW-0156">Chromatin regulator</keyword>
<dbReference type="Pfam" id="PF11717">
    <property type="entry name" value="Tudor-knot"/>
    <property type="match status" value="1"/>
</dbReference>
<protein>
    <submittedName>
        <fullName evidence="9">Uncharacterized protein</fullName>
    </submittedName>
</protein>
<comment type="subcellular location">
    <subcellularLocation>
        <location evidence="1">Nucleus</location>
    </subcellularLocation>
</comment>
<dbReference type="AlphaFoldDB" id="A0A250XLN4"/>
<dbReference type="EMBL" id="BEGY01000111">
    <property type="protein sequence ID" value="GAX83946.1"/>
    <property type="molecule type" value="Genomic_DNA"/>
</dbReference>
<dbReference type="PANTHER" id="PTHR10880">
    <property type="entry name" value="MORTALITY FACTOR 4-LIKE PROTEIN"/>
    <property type="match status" value="1"/>
</dbReference>
<evidence type="ECO:0000259" key="7">
    <source>
        <dbReference type="Pfam" id="PF05712"/>
    </source>
</evidence>
<dbReference type="Gene3D" id="2.30.30.140">
    <property type="match status" value="1"/>
</dbReference>
<proteinExistence type="predicted"/>
<dbReference type="Proteomes" id="UP000232323">
    <property type="component" value="Unassembled WGS sequence"/>
</dbReference>
<sequence>MATVPAVAETGPFSVGERALVPFTDKNYEAKILKAEYREDGLWYYFVHYNGWNKKFDSWVEEVGMIKLPAGSEMPVPVTASAAPPGGAGPGAGPQPKTKRVTVKDKVVPTNRPTGLGAPAAEVPSIMLELDMPIVLRKALLDDYDAIVEEGKLQPLPRSPSIADMLQSYVADAHQMRGNSESEIELSLGLRSYFDKTLLLSLLYRGEREQAVQVLSDNRVASCIFGAEHLLRLFVKLPELMALAITSESQAATVSIMVQDLMLWMTENADSIFMTKDQYIDASAFAVCNKAEQEKNLLHDNFSSPEAPAVIEAAH</sequence>
<evidence type="ECO:0000313" key="10">
    <source>
        <dbReference type="Proteomes" id="UP000232323"/>
    </source>
</evidence>
<feature type="domain" description="Tudor-knot" evidence="8">
    <location>
        <begin position="14"/>
        <end position="62"/>
    </location>
</feature>
<evidence type="ECO:0000259" key="8">
    <source>
        <dbReference type="Pfam" id="PF11717"/>
    </source>
</evidence>
<keyword evidence="10" id="KW-1185">Reference proteome</keyword>
<dbReference type="GO" id="GO:0005634">
    <property type="term" value="C:nucleus"/>
    <property type="evidence" value="ECO:0007669"/>
    <property type="project" value="UniProtKB-SubCell"/>
</dbReference>
<dbReference type="InterPro" id="IPR008676">
    <property type="entry name" value="MRG"/>
</dbReference>
<dbReference type="GO" id="GO:0006325">
    <property type="term" value="P:chromatin organization"/>
    <property type="evidence" value="ECO:0007669"/>
    <property type="project" value="UniProtKB-KW"/>
</dbReference>
<keyword evidence="4" id="KW-0804">Transcription</keyword>
<evidence type="ECO:0000256" key="2">
    <source>
        <dbReference type="ARBA" id="ARBA00022853"/>
    </source>
</evidence>
<dbReference type="STRING" id="1157962.A0A250XLN4"/>
<evidence type="ECO:0000313" key="9">
    <source>
        <dbReference type="EMBL" id="GAX83946.1"/>
    </source>
</evidence>
<dbReference type="PROSITE" id="PS51640">
    <property type="entry name" value="MRG"/>
    <property type="match status" value="1"/>
</dbReference>
<feature type="domain" description="MRG" evidence="7">
    <location>
        <begin position="127"/>
        <end position="280"/>
    </location>
</feature>
<reference evidence="9 10" key="1">
    <citation type="submission" date="2017-08" db="EMBL/GenBank/DDBJ databases">
        <title>Acidophilic green algal genome provides insights into adaptation to an acidic environment.</title>
        <authorList>
            <person name="Hirooka S."/>
            <person name="Hirose Y."/>
            <person name="Kanesaki Y."/>
            <person name="Higuchi S."/>
            <person name="Fujiwara T."/>
            <person name="Onuma R."/>
            <person name="Era A."/>
            <person name="Ohbayashi R."/>
            <person name="Uzuka A."/>
            <person name="Nozaki H."/>
            <person name="Yoshikawa H."/>
            <person name="Miyagishima S.Y."/>
        </authorList>
    </citation>
    <scope>NUCLEOTIDE SEQUENCE [LARGE SCALE GENOMIC DNA]</scope>
    <source>
        <strain evidence="9 10">NIES-2499</strain>
    </source>
</reference>
<dbReference type="Pfam" id="PF05712">
    <property type="entry name" value="MRG"/>
    <property type="match status" value="1"/>
</dbReference>
<evidence type="ECO:0000256" key="1">
    <source>
        <dbReference type="ARBA" id="ARBA00004123"/>
    </source>
</evidence>
<keyword evidence="3" id="KW-0805">Transcription regulation</keyword>
<dbReference type="InterPro" id="IPR025995">
    <property type="entry name" value="Tudor-knot"/>
</dbReference>
<dbReference type="OrthoDB" id="124855at2759"/>
<dbReference type="SUPFAM" id="SSF54160">
    <property type="entry name" value="Chromo domain-like"/>
    <property type="match status" value="1"/>
</dbReference>
<dbReference type="Gene3D" id="1.10.274.30">
    <property type="entry name" value="MRG domain"/>
    <property type="match status" value="1"/>
</dbReference>